<dbReference type="GO" id="GO:0003676">
    <property type="term" value="F:nucleic acid binding"/>
    <property type="evidence" value="ECO:0007669"/>
    <property type="project" value="InterPro"/>
</dbReference>
<organism evidence="6 7">
    <name type="scientific">Chytriomyces confervae</name>
    <dbReference type="NCBI Taxonomy" id="246404"/>
    <lineage>
        <taxon>Eukaryota</taxon>
        <taxon>Fungi</taxon>
        <taxon>Fungi incertae sedis</taxon>
        <taxon>Chytridiomycota</taxon>
        <taxon>Chytridiomycota incertae sedis</taxon>
        <taxon>Chytridiomycetes</taxon>
        <taxon>Chytridiales</taxon>
        <taxon>Chytriomycetaceae</taxon>
        <taxon>Chytriomyces</taxon>
    </lineage>
</organism>
<dbReference type="PRINTS" id="PR00050">
    <property type="entry name" value="COLDSHOCK"/>
</dbReference>
<keyword evidence="7" id="KW-1185">Reference proteome</keyword>
<dbReference type="InterPro" id="IPR002059">
    <property type="entry name" value="CSP_DNA-bd"/>
</dbReference>
<dbReference type="GO" id="GO:0008757">
    <property type="term" value="F:S-adenosylmethionine-dependent methyltransferase activity"/>
    <property type="evidence" value="ECO:0007669"/>
    <property type="project" value="UniProtKB-ARBA"/>
</dbReference>
<dbReference type="CDD" id="cd02440">
    <property type="entry name" value="AdoMet_MTases"/>
    <property type="match status" value="1"/>
</dbReference>
<dbReference type="InterPro" id="IPR029063">
    <property type="entry name" value="SAM-dependent_MTases_sf"/>
</dbReference>
<sequence>MDPTVKKVENRAIDDEKQAEIDRILKAHAEKPVSDFMKAKLIAEAPKNWDLFYKRNTTNFFKDRHWTWREFPELVESETWATGARLLEVGCGVGNFVWPLLEQNKAMFIYACDFSTRAVNFVKENESYTEERMKAFVCDLTANPITENVPAASLDFVTAIFCLSAIPPSKLEYAVQNIASVLKSGGVVLFRDYGLYDEAELRFKPGHMMDDHFYMRQDGTFSVYFSLEQIEKLFVDAGFAVEENCYVTKEVENRKREIKMERIWVQSKEQHRKSSTPAFPAHPDSVSTPTTIPILSVPETTSSYSPAALTHLQAQPPIHSQQQANLFRSIPQKQQPVINLQASHVQTVGIEMADSDNQAQQRSDSEGVYPVAPYRTTGYVKFFNSQKGYGFIIPAEGELEVFVHHTAILRPDGGFRSLAEGENVEFDLIQGPKGLQAANVTGPGGATVIGDPQAFMTTVANRPGGMSGMVYPQMMGMYSRNGPQYPPQEDPGSYTSPPNYNGFVPGQWPGYPVNGYGYMPMSIPQQQQHHQPQQTLQQQQPQHVKHEEPKRSEKDEPSTPIQPSGTRLAGADAETVSSIDTITPPKLHKSDENATSSINTSANNSTGALTPSPFSETRLPSSATESGFPALPYPNYYQFYYPGGYQGGAGIPLPYSAEEAAQHQHHPQQQSRHHQSGPFVPPPPAAANGGYFYYPSPTQMPAQFAQPFPKAPSMKKKKAQEQKI</sequence>
<feature type="compositionally biased region" description="Low complexity" evidence="4">
    <location>
        <begin position="524"/>
        <end position="542"/>
    </location>
</feature>
<feature type="compositionally biased region" description="Basic residues" evidence="4">
    <location>
        <begin position="663"/>
        <end position="675"/>
    </location>
</feature>
<feature type="compositionally biased region" description="Low complexity" evidence="4">
    <location>
        <begin position="697"/>
        <end position="712"/>
    </location>
</feature>
<dbReference type="SMART" id="SM00357">
    <property type="entry name" value="CSP"/>
    <property type="match status" value="1"/>
</dbReference>
<dbReference type="InterPro" id="IPR019844">
    <property type="entry name" value="CSD_CS"/>
</dbReference>
<name>A0A507F861_9FUNG</name>
<dbReference type="STRING" id="246404.A0A507F861"/>
<comment type="caution">
    <text evidence="6">The sequence shown here is derived from an EMBL/GenBank/DDBJ whole genome shotgun (WGS) entry which is preliminary data.</text>
</comment>
<feature type="region of interest" description="Disordered" evidence="4">
    <location>
        <begin position="659"/>
        <end position="724"/>
    </location>
</feature>
<dbReference type="GO" id="GO:0008173">
    <property type="term" value="F:RNA methyltransferase activity"/>
    <property type="evidence" value="ECO:0007669"/>
    <property type="project" value="UniProtKB-ARBA"/>
</dbReference>
<dbReference type="CDD" id="cd04458">
    <property type="entry name" value="CSP_CDS"/>
    <property type="match status" value="1"/>
</dbReference>
<dbReference type="PANTHER" id="PTHR22809">
    <property type="entry name" value="METHYLTRANSFERASE-RELATED"/>
    <property type="match status" value="1"/>
</dbReference>
<accession>A0A507F861</accession>
<dbReference type="GO" id="GO:0032259">
    <property type="term" value="P:methylation"/>
    <property type="evidence" value="ECO:0007669"/>
    <property type="project" value="UniProtKB-KW"/>
</dbReference>
<dbReference type="Gene3D" id="3.40.50.150">
    <property type="entry name" value="Vaccinia Virus protein VP39"/>
    <property type="match status" value="1"/>
</dbReference>
<dbReference type="Pfam" id="PF00313">
    <property type="entry name" value="CSD"/>
    <property type="match status" value="1"/>
</dbReference>
<dbReference type="InterPro" id="IPR012340">
    <property type="entry name" value="NA-bd_OB-fold"/>
</dbReference>
<feature type="region of interest" description="Disordered" evidence="4">
    <location>
        <begin position="519"/>
        <end position="628"/>
    </location>
</feature>
<dbReference type="PANTHER" id="PTHR22809:SF5">
    <property type="entry name" value="TRNA N(3)-METHYLCYTIDINE METHYLTRANSFERASE METTL6"/>
    <property type="match status" value="1"/>
</dbReference>
<comment type="similarity">
    <text evidence="1">Belongs to the methyltransferase superfamily. METL family.</text>
</comment>
<dbReference type="SUPFAM" id="SSF50249">
    <property type="entry name" value="Nucleic acid-binding proteins"/>
    <property type="match status" value="1"/>
</dbReference>
<gene>
    <name evidence="6" type="ORF">CcCBS67573_g06172</name>
</gene>
<evidence type="ECO:0000256" key="2">
    <source>
        <dbReference type="ARBA" id="ARBA00022603"/>
    </source>
</evidence>
<dbReference type="PROSITE" id="PS51857">
    <property type="entry name" value="CSD_2"/>
    <property type="match status" value="1"/>
</dbReference>
<dbReference type="PROSITE" id="PS00352">
    <property type="entry name" value="CSD_1"/>
    <property type="match status" value="1"/>
</dbReference>
<dbReference type="OrthoDB" id="417697at2759"/>
<dbReference type="SUPFAM" id="SSF53335">
    <property type="entry name" value="S-adenosyl-L-methionine-dependent methyltransferases"/>
    <property type="match status" value="1"/>
</dbReference>
<keyword evidence="2" id="KW-0489">Methyltransferase</keyword>
<evidence type="ECO:0000256" key="3">
    <source>
        <dbReference type="ARBA" id="ARBA00022679"/>
    </source>
</evidence>
<evidence type="ECO:0000313" key="7">
    <source>
        <dbReference type="Proteomes" id="UP000320333"/>
    </source>
</evidence>
<proteinExistence type="inferred from homology"/>
<evidence type="ECO:0000256" key="1">
    <source>
        <dbReference type="ARBA" id="ARBA00009725"/>
    </source>
</evidence>
<feature type="domain" description="CSD" evidence="5">
    <location>
        <begin position="375"/>
        <end position="442"/>
    </location>
</feature>
<evidence type="ECO:0000256" key="4">
    <source>
        <dbReference type="SAM" id="MobiDB-lite"/>
    </source>
</evidence>
<evidence type="ECO:0000313" key="6">
    <source>
        <dbReference type="EMBL" id="TPX71566.1"/>
    </source>
</evidence>
<feature type="compositionally biased region" description="Polar residues" evidence="4">
    <location>
        <begin position="612"/>
        <end position="625"/>
    </location>
</feature>
<dbReference type="Gene3D" id="2.40.50.140">
    <property type="entry name" value="Nucleic acid-binding proteins"/>
    <property type="match status" value="1"/>
</dbReference>
<reference evidence="6 7" key="1">
    <citation type="journal article" date="2019" name="Sci. Rep.">
        <title>Comparative genomics of chytrid fungi reveal insights into the obligate biotrophic and pathogenic lifestyle of Synchytrium endobioticum.</title>
        <authorList>
            <person name="van de Vossenberg B.T.L.H."/>
            <person name="Warris S."/>
            <person name="Nguyen H.D.T."/>
            <person name="van Gent-Pelzer M.P.E."/>
            <person name="Joly D.L."/>
            <person name="van de Geest H.C."/>
            <person name="Bonants P.J.M."/>
            <person name="Smith D.S."/>
            <person name="Levesque C.A."/>
            <person name="van der Lee T.A.J."/>
        </authorList>
    </citation>
    <scope>NUCLEOTIDE SEQUENCE [LARGE SCALE GENOMIC DNA]</scope>
    <source>
        <strain evidence="6 7">CBS 675.73</strain>
    </source>
</reference>
<dbReference type="InterPro" id="IPR011129">
    <property type="entry name" value="CSD"/>
</dbReference>
<evidence type="ECO:0000259" key="5">
    <source>
        <dbReference type="PROSITE" id="PS51857"/>
    </source>
</evidence>
<feature type="region of interest" description="Disordered" evidence="4">
    <location>
        <begin position="480"/>
        <end position="500"/>
    </location>
</feature>
<feature type="compositionally biased region" description="Basic and acidic residues" evidence="4">
    <location>
        <begin position="544"/>
        <end position="557"/>
    </location>
</feature>
<protein>
    <recommendedName>
        <fullName evidence="5">CSD domain-containing protein</fullName>
    </recommendedName>
</protein>
<keyword evidence="3" id="KW-0808">Transferase</keyword>
<dbReference type="InterPro" id="IPR026113">
    <property type="entry name" value="METTL2/6/8-like"/>
</dbReference>
<dbReference type="AlphaFoldDB" id="A0A507F861"/>
<dbReference type="Proteomes" id="UP000320333">
    <property type="component" value="Unassembled WGS sequence"/>
</dbReference>
<feature type="compositionally biased region" description="Low complexity" evidence="4">
    <location>
        <begin position="593"/>
        <end position="608"/>
    </location>
</feature>
<dbReference type="Pfam" id="PF13489">
    <property type="entry name" value="Methyltransf_23"/>
    <property type="match status" value="1"/>
</dbReference>
<dbReference type="EMBL" id="QEAP01000251">
    <property type="protein sequence ID" value="TPX71566.1"/>
    <property type="molecule type" value="Genomic_DNA"/>
</dbReference>